<sequence length="430" mass="46514">MDPTISLNFAQSALPSVIGKVVFFVGYAVLVVLLVEARVIEPGVLGGVGAALGGFLSVVTGLMLSLRSESSTSRWKEGRILWDSVSTIIRTFIRNVSLGLAPRESLTSEQCEKAEDLMGLIVAFPIALKHHLRGEKGVSYPDLEGLLPQAYISSLRRTDAPVRFAPHPIIKQIPSLPSSSSLYELPVVPPSPSSLSPSSSSPMVRRLSSALSVPGPSNLPLSILRLIHAYLDGLAKEGVLKPGVAEGTGGLVDGLTRALGGAERIRDTHVPLSISIHFQQMLSLYLLSIPPQLASKLRYWTIPVTAIAAFCFLGVDGIGATLGEPFGYHPSALQLDLFTTQILHESLELGGLIFVQGYSNRLSQSKRKARSRNRVVVEGEDEKVGMNDSGDEGADGEKSDEKEDMDGDEDPQGRKCDWDERRVDRWLPLF</sequence>
<evidence type="ECO:0000256" key="1">
    <source>
        <dbReference type="ARBA" id="ARBA00004141"/>
    </source>
</evidence>
<keyword evidence="5" id="KW-0406">Ion transport</keyword>
<keyword evidence="3 8" id="KW-0812">Transmembrane</keyword>
<evidence type="ECO:0000256" key="2">
    <source>
        <dbReference type="ARBA" id="ARBA00022448"/>
    </source>
</evidence>
<evidence type="ECO:0000256" key="6">
    <source>
        <dbReference type="ARBA" id="ARBA00023136"/>
    </source>
</evidence>
<dbReference type="PANTHER" id="PTHR33281:SF21">
    <property type="entry name" value="MEMBRANE PROTEIN"/>
    <property type="match status" value="1"/>
</dbReference>
<evidence type="ECO:0000256" key="3">
    <source>
        <dbReference type="ARBA" id="ARBA00022692"/>
    </source>
</evidence>
<keyword evidence="6 8" id="KW-0472">Membrane</keyword>
<dbReference type="PANTHER" id="PTHR33281">
    <property type="entry name" value="UPF0187 PROTEIN YNEE"/>
    <property type="match status" value="1"/>
</dbReference>
<feature type="transmembrane region" description="Helical" evidence="8">
    <location>
        <begin position="46"/>
        <end position="66"/>
    </location>
</feature>
<dbReference type="GO" id="GO:0016020">
    <property type="term" value="C:membrane"/>
    <property type="evidence" value="ECO:0007669"/>
    <property type="project" value="UniProtKB-SubCell"/>
</dbReference>
<organism evidence="9">
    <name type="scientific">Phaffia rhodozyma</name>
    <name type="common">Yeast</name>
    <name type="synonym">Xanthophyllomyces dendrorhous</name>
    <dbReference type="NCBI Taxonomy" id="264483"/>
    <lineage>
        <taxon>Eukaryota</taxon>
        <taxon>Fungi</taxon>
        <taxon>Dikarya</taxon>
        <taxon>Basidiomycota</taxon>
        <taxon>Agaricomycotina</taxon>
        <taxon>Tremellomycetes</taxon>
        <taxon>Cystofilobasidiales</taxon>
        <taxon>Mrakiaceae</taxon>
        <taxon>Phaffia</taxon>
    </lineage>
</organism>
<dbReference type="GO" id="GO:0005254">
    <property type="term" value="F:chloride channel activity"/>
    <property type="evidence" value="ECO:0007669"/>
    <property type="project" value="InterPro"/>
</dbReference>
<name>A0A0F7SH88_PHARH</name>
<feature type="region of interest" description="Disordered" evidence="7">
    <location>
        <begin position="370"/>
        <end position="417"/>
    </location>
</feature>
<dbReference type="EMBL" id="LN483249">
    <property type="protein sequence ID" value="CDZ97725.1"/>
    <property type="molecule type" value="Genomic_DNA"/>
</dbReference>
<dbReference type="AlphaFoldDB" id="A0A0F7SH88"/>
<evidence type="ECO:0000256" key="7">
    <source>
        <dbReference type="SAM" id="MobiDB-lite"/>
    </source>
</evidence>
<keyword evidence="4 8" id="KW-1133">Transmembrane helix</keyword>
<proteinExistence type="predicted"/>
<dbReference type="Pfam" id="PF25539">
    <property type="entry name" value="Bestrophin_2"/>
    <property type="match status" value="2"/>
</dbReference>
<evidence type="ECO:0000313" key="9">
    <source>
        <dbReference type="EMBL" id="CDZ97725.1"/>
    </source>
</evidence>
<comment type="subcellular location">
    <subcellularLocation>
        <location evidence="1">Membrane</location>
        <topology evidence="1">Multi-pass membrane protein</topology>
    </subcellularLocation>
</comment>
<evidence type="ECO:0000256" key="4">
    <source>
        <dbReference type="ARBA" id="ARBA00022989"/>
    </source>
</evidence>
<protein>
    <submittedName>
        <fullName evidence="9">Bestrophin/UPF0187</fullName>
    </submittedName>
</protein>
<reference evidence="9" key="1">
    <citation type="submission" date="2014-08" db="EMBL/GenBank/DDBJ databases">
        <authorList>
            <person name="Sharma Rahul"/>
            <person name="Thines Marco"/>
        </authorList>
    </citation>
    <scope>NUCLEOTIDE SEQUENCE</scope>
</reference>
<accession>A0A0F7SH88</accession>
<keyword evidence="2" id="KW-0813">Transport</keyword>
<feature type="transmembrane region" description="Helical" evidence="8">
    <location>
        <begin position="21"/>
        <end position="40"/>
    </location>
</feature>
<evidence type="ECO:0000256" key="8">
    <source>
        <dbReference type="SAM" id="Phobius"/>
    </source>
</evidence>
<evidence type="ECO:0000256" key="5">
    <source>
        <dbReference type="ARBA" id="ARBA00023065"/>
    </source>
</evidence>
<dbReference type="InterPro" id="IPR044669">
    <property type="entry name" value="YneE/VCCN1/2-like"/>
</dbReference>